<evidence type="ECO:0000256" key="1">
    <source>
        <dbReference type="ARBA" id="ARBA00004613"/>
    </source>
</evidence>
<sequence>LGTRMRQRQLTLEKEEPMKDRLFFVTTVDSSCSGSQVTTEACQLPSCSGCTPEDCIFNPWSSWSDPTCTQLCERHRTVAQESSCGGKVCNGTLLETKRCERHCNFPVDCVFGDWSEWQGECLSPQDQRFQSRSIETPAINGGDQCKGAGGFIGEVEDCKARAFCVTTTTFN</sequence>
<name>A0AA36IH83_9DINO</name>
<dbReference type="PANTHER" id="PTHR45742:SF8">
    <property type="entry name" value="FLOCCULATION PROTEIN FLO11"/>
    <property type="match status" value="1"/>
</dbReference>
<comment type="caution">
    <text evidence="5">The sequence shown here is derived from an EMBL/GenBank/DDBJ whole genome shotgun (WGS) entry which is preliminary data.</text>
</comment>
<dbReference type="EMBL" id="CAUJNA010001515">
    <property type="protein sequence ID" value="CAJ1387422.1"/>
    <property type="molecule type" value="Genomic_DNA"/>
</dbReference>
<dbReference type="Proteomes" id="UP001178507">
    <property type="component" value="Unassembled WGS sequence"/>
</dbReference>
<evidence type="ECO:0000256" key="2">
    <source>
        <dbReference type="ARBA" id="ARBA00022525"/>
    </source>
</evidence>
<accession>A0AA36IH83</accession>
<organism evidence="5 6">
    <name type="scientific">Effrenium voratum</name>
    <dbReference type="NCBI Taxonomy" id="2562239"/>
    <lineage>
        <taxon>Eukaryota</taxon>
        <taxon>Sar</taxon>
        <taxon>Alveolata</taxon>
        <taxon>Dinophyceae</taxon>
        <taxon>Suessiales</taxon>
        <taxon>Symbiodiniaceae</taxon>
        <taxon>Effrenium</taxon>
    </lineage>
</organism>
<evidence type="ECO:0000256" key="3">
    <source>
        <dbReference type="ARBA" id="ARBA00022852"/>
    </source>
</evidence>
<dbReference type="PROSITE" id="PS50092">
    <property type="entry name" value="TSP1"/>
    <property type="match status" value="1"/>
</dbReference>
<evidence type="ECO:0000313" key="5">
    <source>
        <dbReference type="EMBL" id="CAJ1387422.1"/>
    </source>
</evidence>
<dbReference type="GO" id="GO:0005576">
    <property type="term" value="C:extracellular region"/>
    <property type="evidence" value="ECO:0007669"/>
    <property type="project" value="UniProtKB-SubCell"/>
</dbReference>
<comment type="subcellular location">
    <subcellularLocation>
        <location evidence="1">Secreted</location>
    </subcellularLocation>
</comment>
<feature type="non-terminal residue" evidence="5">
    <location>
        <position position="1"/>
    </location>
</feature>
<evidence type="ECO:0000313" key="6">
    <source>
        <dbReference type="Proteomes" id="UP001178507"/>
    </source>
</evidence>
<protein>
    <submittedName>
        <fullName evidence="5">Uncharacterized protein</fullName>
    </submittedName>
</protein>
<keyword evidence="4" id="KW-1015">Disulfide bond</keyword>
<keyword evidence="2" id="KW-0964">Secreted</keyword>
<dbReference type="InterPro" id="IPR000884">
    <property type="entry name" value="TSP1_rpt"/>
</dbReference>
<dbReference type="AlphaFoldDB" id="A0AA36IH83"/>
<proteinExistence type="predicted"/>
<reference evidence="5" key="1">
    <citation type="submission" date="2023-08" db="EMBL/GenBank/DDBJ databases">
        <authorList>
            <person name="Chen Y."/>
            <person name="Shah S."/>
            <person name="Dougan E. K."/>
            <person name="Thang M."/>
            <person name="Chan C."/>
        </authorList>
    </citation>
    <scope>NUCLEOTIDE SEQUENCE</scope>
</reference>
<dbReference type="PANTHER" id="PTHR45742">
    <property type="entry name" value="COMPLEMENT COMPONENT C6"/>
    <property type="match status" value="1"/>
</dbReference>
<evidence type="ECO:0000256" key="4">
    <source>
        <dbReference type="ARBA" id="ARBA00023157"/>
    </source>
</evidence>
<dbReference type="GO" id="GO:0031640">
    <property type="term" value="P:killing of cells of another organism"/>
    <property type="evidence" value="ECO:0007669"/>
    <property type="project" value="UniProtKB-KW"/>
</dbReference>
<keyword evidence="3" id="KW-0204">Cytolysis</keyword>
<keyword evidence="6" id="KW-1185">Reference proteome</keyword>
<gene>
    <name evidence="5" type="ORF">EVOR1521_LOCUS13507</name>
</gene>